<sequence>MRLVNASLLQFVGRDSCLLVLRSTQSHYIAPSIFLCKHTHDTLVARSPPDREFLVCERLQLREEFLFVLTRRIVSTNQQQRVPISLIVAVSEFTVMEETPLPSGKNFRNQLAAAARSINWTYAIFWSISTSRPGVLTWKDGFYNGEIKTRKITNSRNLTADELVLQRSEQLRELYNSLLSGECDHRARRPVAALSPEDLGDTEWYYVVCMTYAFRPGQGLPGKSFASNEFVWLSNTQSAARKLFHRALIAKTIVCVPFMHGVLELGTTDPVSEDPALVDRIAASFWDTPSSVAFSSEAGDPDIAFEDLDHDNAAVEATTMVPAEPPAVGGEVAECESNANDLEQITMDDIGELYSLCEELDVVRPLDDDSSSWVVDPWSSCQPVPTSSPAPEAPAGEATDVDDVVVTALDGSAIDGSCRSPSCFVAWKRTADSDEVTVPLTSGEPPQKLLKKAVAGAGAWMNNGDVSAAMTTQGSSIKNHVMSERRRREKLNEMFLILKSVVPSIHKVDKASILAETIAYLKELEKRVEELESSSQPSPRPIEPRRRRCCEITGKKVSAGAKRKASAPEVASDDDTEGERHCLSNVNVTIMDKEVLLELQCQWKELLMTRVFDAIKGVSLDVLSVQASTSHGLLGLKIQAKFASSAAVEPGMITEALRKAIAKAS</sequence>
<evidence type="ECO:0000256" key="1">
    <source>
        <dbReference type="ARBA" id="ARBA00004123"/>
    </source>
</evidence>
<dbReference type="Pfam" id="PF14215">
    <property type="entry name" value="bHLH-MYC_N"/>
    <property type="match status" value="1"/>
</dbReference>
<keyword evidence="5" id="KW-0804">Transcription</keyword>
<reference evidence="9" key="1">
    <citation type="submission" date="2015-04" db="UniProtKB">
        <authorList>
            <consortium name="EnsemblPlants"/>
        </authorList>
    </citation>
    <scope>IDENTIFICATION</scope>
</reference>
<keyword evidence="4" id="KW-0010">Activator</keyword>
<dbReference type="AlphaFoldDB" id="A0A0E0KTS2"/>
<evidence type="ECO:0000256" key="4">
    <source>
        <dbReference type="ARBA" id="ARBA00023159"/>
    </source>
</evidence>
<dbReference type="PROSITE" id="PS50888">
    <property type="entry name" value="BHLH"/>
    <property type="match status" value="1"/>
</dbReference>
<protein>
    <recommendedName>
        <fullName evidence="8">BHLH domain-containing protein</fullName>
    </recommendedName>
</protein>
<dbReference type="GO" id="GO:0005634">
    <property type="term" value="C:nucleus"/>
    <property type="evidence" value="ECO:0007669"/>
    <property type="project" value="UniProtKB-SubCell"/>
</dbReference>
<dbReference type="PANTHER" id="PTHR46266:SF3">
    <property type="entry name" value="TRANSCRIPTION FACTOR EGL1"/>
    <property type="match status" value="1"/>
</dbReference>
<accession>A0A0E0KTS2</accession>
<evidence type="ECO:0000256" key="5">
    <source>
        <dbReference type="ARBA" id="ARBA00023163"/>
    </source>
</evidence>
<dbReference type="eggNOG" id="ENOG502QT7W">
    <property type="taxonomic scope" value="Eukaryota"/>
</dbReference>
<dbReference type="Pfam" id="PF22754">
    <property type="entry name" value="bHLH-TF_ACT-like_plant"/>
    <property type="match status" value="1"/>
</dbReference>
<dbReference type="Proteomes" id="UP000026962">
    <property type="component" value="Chromosome 4"/>
</dbReference>
<evidence type="ECO:0000256" key="3">
    <source>
        <dbReference type="ARBA" id="ARBA00023015"/>
    </source>
</evidence>
<dbReference type="Gene3D" id="4.10.280.10">
    <property type="entry name" value="Helix-loop-helix DNA-binding domain"/>
    <property type="match status" value="1"/>
</dbReference>
<reference evidence="9" key="2">
    <citation type="submission" date="2018-05" db="EMBL/GenBank/DDBJ databases">
        <title>OpunRS2 (Oryza punctata Reference Sequence Version 2).</title>
        <authorList>
            <person name="Zhang J."/>
            <person name="Kudrna D."/>
            <person name="Lee S."/>
            <person name="Talag J."/>
            <person name="Welchert J."/>
            <person name="Wing R.A."/>
        </authorList>
    </citation>
    <scope>NUCLEOTIDE SEQUENCE [LARGE SCALE GENOMIC DNA]</scope>
</reference>
<evidence type="ECO:0000313" key="9">
    <source>
        <dbReference type="EnsemblPlants" id="OPUNC04G19040.2"/>
    </source>
</evidence>
<proteinExistence type="inferred from homology"/>
<dbReference type="InterPro" id="IPR011598">
    <property type="entry name" value="bHLH_dom"/>
</dbReference>
<name>A0A0E0KTS2_ORYPU</name>
<comment type="similarity">
    <text evidence="2">Belongs to the bHLH protein family.</text>
</comment>
<dbReference type="Gramene" id="OPUNC04G19040.2">
    <property type="protein sequence ID" value="OPUNC04G19040.2"/>
    <property type="gene ID" value="OPUNC04G19040"/>
</dbReference>
<evidence type="ECO:0000259" key="8">
    <source>
        <dbReference type="PROSITE" id="PS50888"/>
    </source>
</evidence>
<keyword evidence="6" id="KW-0539">Nucleus</keyword>
<comment type="subcellular location">
    <subcellularLocation>
        <location evidence="1">Nucleus</location>
    </subcellularLocation>
</comment>
<keyword evidence="10" id="KW-1185">Reference proteome</keyword>
<feature type="region of interest" description="Disordered" evidence="7">
    <location>
        <begin position="378"/>
        <end position="398"/>
    </location>
</feature>
<evidence type="ECO:0000256" key="6">
    <source>
        <dbReference type="ARBA" id="ARBA00023242"/>
    </source>
</evidence>
<evidence type="ECO:0000256" key="7">
    <source>
        <dbReference type="SAM" id="MobiDB-lite"/>
    </source>
</evidence>
<dbReference type="GO" id="GO:0046983">
    <property type="term" value="F:protein dimerization activity"/>
    <property type="evidence" value="ECO:0007669"/>
    <property type="project" value="InterPro"/>
</dbReference>
<dbReference type="STRING" id="4537.A0A0E0KTS2"/>
<dbReference type="SUPFAM" id="SSF47459">
    <property type="entry name" value="HLH, helix-loop-helix DNA-binding domain"/>
    <property type="match status" value="1"/>
</dbReference>
<dbReference type="SMART" id="SM00353">
    <property type="entry name" value="HLH"/>
    <property type="match status" value="1"/>
</dbReference>
<feature type="domain" description="BHLH" evidence="8">
    <location>
        <begin position="475"/>
        <end position="524"/>
    </location>
</feature>
<organism evidence="9">
    <name type="scientific">Oryza punctata</name>
    <name type="common">Red rice</name>
    <dbReference type="NCBI Taxonomy" id="4537"/>
    <lineage>
        <taxon>Eukaryota</taxon>
        <taxon>Viridiplantae</taxon>
        <taxon>Streptophyta</taxon>
        <taxon>Embryophyta</taxon>
        <taxon>Tracheophyta</taxon>
        <taxon>Spermatophyta</taxon>
        <taxon>Magnoliopsida</taxon>
        <taxon>Liliopsida</taxon>
        <taxon>Poales</taxon>
        <taxon>Poaceae</taxon>
        <taxon>BOP clade</taxon>
        <taxon>Oryzoideae</taxon>
        <taxon>Oryzeae</taxon>
        <taxon>Oryzinae</taxon>
        <taxon>Oryza</taxon>
    </lineage>
</organism>
<dbReference type="InterPro" id="IPR054502">
    <property type="entry name" value="bHLH-TF_ACT-like_plant"/>
</dbReference>
<feature type="region of interest" description="Disordered" evidence="7">
    <location>
        <begin position="556"/>
        <end position="578"/>
    </location>
</feature>
<dbReference type="InterPro" id="IPR036638">
    <property type="entry name" value="HLH_DNA-bd_sf"/>
</dbReference>
<evidence type="ECO:0000313" key="10">
    <source>
        <dbReference type="Proteomes" id="UP000026962"/>
    </source>
</evidence>
<dbReference type="OMA" id="NEFVWLS"/>
<dbReference type="InterPro" id="IPR025610">
    <property type="entry name" value="MYC/MYB_N"/>
</dbReference>
<evidence type="ECO:0000256" key="2">
    <source>
        <dbReference type="ARBA" id="ARBA00005510"/>
    </source>
</evidence>
<dbReference type="PANTHER" id="PTHR46266">
    <property type="entry name" value="TRANSCRIPTION FACTOR TT8"/>
    <property type="match status" value="1"/>
</dbReference>
<dbReference type="Pfam" id="PF00010">
    <property type="entry name" value="HLH"/>
    <property type="match status" value="1"/>
</dbReference>
<keyword evidence="3" id="KW-0805">Transcription regulation</keyword>
<dbReference type="EnsemblPlants" id="OPUNC04G19040.2">
    <property type="protein sequence ID" value="OPUNC04G19040.2"/>
    <property type="gene ID" value="OPUNC04G19040"/>
</dbReference>